<dbReference type="Proteomes" id="UP001375382">
    <property type="component" value="Unassembled WGS sequence"/>
</dbReference>
<protein>
    <recommendedName>
        <fullName evidence="3">Lipoprotein</fullName>
    </recommendedName>
</protein>
<proteinExistence type="predicted"/>
<evidence type="ECO:0000313" key="1">
    <source>
        <dbReference type="EMBL" id="MEH8019450.1"/>
    </source>
</evidence>
<evidence type="ECO:0008006" key="3">
    <source>
        <dbReference type="Google" id="ProtNLM"/>
    </source>
</evidence>
<accession>A0ABU8CBT5</accession>
<reference evidence="1 2" key="1">
    <citation type="journal article" date="2023" name="Ecotoxicol. Environ. Saf.">
        <title>Mercury remediation potential of mercury-resistant strain Rheinheimera metallidurans sp. nov. isolated from a municipal waste dumping site.</title>
        <authorList>
            <person name="Yadav V."/>
            <person name="Manjhi A."/>
            <person name="Vadakedath N."/>
        </authorList>
    </citation>
    <scope>NUCLEOTIDE SEQUENCE [LARGE SCALE GENOMIC DNA]</scope>
    <source>
        <strain evidence="1 2">E-49</strain>
    </source>
</reference>
<name>A0ABU8CBT5_9GAMM</name>
<dbReference type="EMBL" id="JALAAR010000027">
    <property type="protein sequence ID" value="MEH8019450.1"/>
    <property type="molecule type" value="Genomic_DNA"/>
</dbReference>
<evidence type="ECO:0000313" key="2">
    <source>
        <dbReference type="Proteomes" id="UP001375382"/>
    </source>
</evidence>
<dbReference type="RefSeq" id="WP_335737845.1">
    <property type="nucleotide sequence ID" value="NZ_JALAAR010000027.1"/>
</dbReference>
<keyword evidence="2" id="KW-1185">Reference proteome</keyword>
<gene>
    <name evidence="1" type="ORF">MN202_19625</name>
</gene>
<comment type="caution">
    <text evidence="1">The sequence shown here is derived from an EMBL/GenBank/DDBJ whole genome shotgun (WGS) entry which is preliminary data.</text>
</comment>
<sequence length="247" mass="27681">MKNFFCILGLMLLVGCQSTSPKYLSTDELKTNYPRLAVSDLLMPKELSDFREKIEPQVAPALRSELEKRGFVVVSADRLYQIRSELRKSATDLYDPVSGEYDELRGQEIWRKALQQAKSELNVDAFLFVGITVVSAHFSNNLGNMYNAAWDGQQEYALWQEHGVGSVLGSFFVQETGRLAATSLYIDISNESDTTLSFGAGGIELLNKFDENNKAKTKSADQLFNDPAVIQQALQRALNKIDTHKVK</sequence>
<organism evidence="1 2">
    <name type="scientific">Rheinheimera muenzenbergensis</name>
    <dbReference type="NCBI Taxonomy" id="1193628"/>
    <lineage>
        <taxon>Bacteria</taxon>
        <taxon>Pseudomonadati</taxon>
        <taxon>Pseudomonadota</taxon>
        <taxon>Gammaproteobacteria</taxon>
        <taxon>Chromatiales</taxon>
        <taxon>Chromatiaceae</taxon>
        <taxon>Rheinheimera</taxon>
    </lineage>
</organism>
<dbReference type="PROSITE" id="PS51257">
    <property type="entry name" value="PROKAR_LIPOPROTEIN"/>
    <property type="match status" value="1"/>
</dbReference>